<proteinExistence type="inferred from homology"/>
<keyword evidence="2" id="KW-0285">Flavoprotein</keyword>
<dbReference type="PRINTS" id="PR00368">
    <property type="entry name" value="FADPNR"/>
</dbReference>
<accession>A0ABN8Q8A9</accession>
<evidence type="ECO:0000256" key="11">
    <source>
        <dbReference type="ARBA" id="ARBA00049275"/>
    </source>
</evidence>
<evidence type="ECO:0000256" key="12">
    <source>
        <dbReference type="ARBA" id="ARBA00049479"/>
    </source>
</evidence>
<evidence type="ECO:0000256" key="4">
    <source>
        <dbReference type="ARBA" id="ARBA00023002"/>
    </source>
</evidence>
<evidence type="ECO:0000313" key="14">
    <source>
        <dbReference type="EMBL" id="CAH3159331.1"/>
    </source>
</evidence>
<evidence type="ECO:0000313" key="15">
    <source>
        <dbReference type="Proteomes" id="UP001159427"/>
    </source>
</evidence>
<evidence type="ECO:0000256" key="9">
    <source>
        <dbReference type="ARBA" id="ARBA00048412"/>
    </source>
</evidence>
<evidence type="ECO:0000259" key="13">
    <source>
        <dbReference type="Pfam" id="PF07992"/>
    </source>
</evidence>
<comment type="catalytic activity">
    <reaction evidence="12">
        <text>menaquinone-4 + NADH + H(+) = menaquinol-4 + NAD(+)</text>
        <dbReference type="Rhea" id="RHEA:74079"/>
        <dbReference type="ChEBI" id="CHEBI:15378"/>
        <dbReference type="ChEBI" id="CHEBI:57540"/>
        <dbReference type="ChEBI" id="CHEBI:57945"/>
        <dbReference type="ChEBI" id="CHEBI:78277"/>
        <dbReference type="ChEBI" id="CHEBI:193091"/>
    </reaction>
    <physiologicalReaction direction="left-to-right" evidence="12">
        <dbReference type="Rhea" id="RHEA:74080"/>
    </physiologicalReaction>
</comment>
<name>A0ABN8Q8A9_9CNID</name>
<comment type="cofactor">
    <cofactor evidence="5">
        <name>6-hydroxy-FAD</name>
        <dbReference type="ChEBI" id="CHEBI:60470"/>
    </cofactor>
</comment>
<dbReference type="Proteomes" id="UP001159427">
    <property type="component" value="Unassembled WGS sequence"/>
</dbReference>
<dbReference type="PANTHER" id="PTHR43735">
    <property type="entry name" value="APOPTOSIS-INDUCING FACTOR 1"/>
    <property type="match status" value="1"/>
</dbReference>
<dbReference type="Gene3D" id="3.50.50.100">
    <property type="match status" value="1"/>
</dbReference>
<reference evidence="14 15" key="1">
    <citation type="submission" date="2022-05" db="EMBL/GenBank/DDBJ databases">
        <authorList>
            <consortium name="Genoscope - CEA"/>
            <person name="William W."/>
        </authorList>
    </citation>
    <scope>NUCLEOTIDE SEQUENCE [LARGE SCALE GENOMIC DNA]</scope>
</reference>
<keyword evidence="3" id="KW-0274">FAD</keyword>
<dbReference type="EMBL" id="CALNXI010001188">
    <property type="protein sequence ID" value="CAH3159331.1"/>
    <property type="molecule type" value="Genomic_DNA"/>
</dbReference>
<dbReference type="InterPro" id="IPR036188">
    <property type="entry name" value="FAD/NAD-bd_sf"/>
</dbReference>
<evidence type="ECO:0000256" key="3">
    <source>
        <dbReference type="ARBA" id="ARBA00022827"/>
    </source>
</evidence>
<evidence type="ECO:0000256" key="6">
    <source>
        <dbReference type="ARBA" id="ARBA00040253"/>
    </source>
</evidence>
<dbReference type="Pfam" id="PF07992">
    <property type="entry name" value="Pyr_redox_2"/>
    <property type="match status" value="1"/>
</dbReference>
<gene>
    <name evidence="14" type="ORF">PEVE_00003139</name>
</gene>
<evidence type="ECO:0000256" key="7">
    <source>
        <dbReference type="ARBA" id="ARBA00041541"/>
    </source>
</evidence>
<feature type="domain" description="FAD/NAD(P)-binding" evidence="13">
    <location>
        <begin position="27"/>
        <end position="315"/>
    </location>
</feature>
<organism evidence="14 15">
    <name type="scientific">Porites evermanni</name>
    <dbReference type="NCBI Taxonomy" id="104178"/>
    <lineage>
        <taxon>Eukaryota</taxon>
        <taxon>Metazoa</taxon>
        <taxon>Cnidaria</taxon>
        <taxon>Anthozoa</taxon>
        <taxon>Hexacorallia</taxon>
        <taxon>Scleractinia</taxon>
        <taxon>Fungiina</taxon>
        <taxon>Poritidae</taxon>
        <taxon>Porites</taxon>
    </lineage>
</organism>
<comment type="caution">
    <text evidence="14">The sequence shown here is derived from an EMBL/GenBank/DDBJ whole genome shotgun (WGS) entry which is preliminary data.</text>
</comment>
<keyword evidence="4" id="KW-0560">Oxidoreductase</keyword>
<sequence length="390" mass="42708">MGRLFRTFYISAVHAKDKSLKDFKETRVVVVGGGYGGIAAAKKLKDNCKLTLIDARDAFHHNMGAQRSSVEAGFAKKCLIDYEPTFGDSFKRGKVVNVNPVAKTVTLHNGEKLEYDELVLATGTGGPFPAKLPLDIDKTKAIERYDGLAGLIKDAMKIGVVGGGAVGVEIAGDILEDYKDKADVYLIHPRETLVNNKVNDSFQSAVKNKLTSLGVNMVLGERVINMKEVEEQGYRNVTLITDKGTKMKVDLAIPCTGLKTHSVAYKDSLGDKMDKGGRLTVDEFLQVKGVPDVYAVGDCNDLPEIKLAYGAEVQGKYVADLLKNKHEGQTAKPYNVNTSVFMVLCCGRTGGVAQVWRGWVFGDWFAGRIKGKSVFTPMQWKNMNQKMPED</sequence>
<dbReference type="InterPro" id="IPR023753">
    <property type="entry name" value="FAD/NAD-binding_dom"/>
</dbReference>
<protein>
    <recommendedName>
        <fullName evidence="6">Ferroptosis suppressor protein 1</fullName>
    </recommendedName>
    <alternativeName>
        <fullName evidence="7">Apoptosis-inducing factor homologous mitochondrion-associated inducer of death</fullName>
    </alternativeName>
    <alternativeName>
        <fullName evidence="8">p53-responsive gene 3 protein</fullName>
    </alternativeName>
</protein>
<evidence type="ECO:0000256" key="2">
    <source>
        <dbReference type="ARBA" id="ARBA00022630"/>
    </source>
</evidence>
<comment type="catalytic activity">
    <reaction evidence="10">
        <text>ubiquinone-10 + NADH + H(+) = ubiquinol-10 + NAD(+)</text>
        <dbReference type="Rhea" id="RHEA:61984"/>
        <dbReference type="ChEBI" id="CHEBI:15378"/>
        <dbReference type="ChEBI" id="CHEBI:46245"/>
        <dbReference type="ChEBI" id="CHEBI:57540"/>
        <dbReference type="ChEBI" id="CHEBI:57945"/>
        <dbReference type="ChEBI" id="CHEBI:64183"/>
    </reaction>
    <physiologicalReaction direction="left-to-right" evidence="10">
        <dbReference type="Rhea" id="RHEA:61985"/>
    </physiologicalReaction>
</comment>
<dbReference type="SUPFAM" id="SSF51905">
    <property type="entry name" value="FAD/NAD(P)-binding domain"/>
    <property type="match status" value="1"/>
</dbReference>
<comment type="catalytic activity">
    <reaction evidence="11">
        <text>phylloquinone + NADH + H(+) = phylloquinol + NAD(+)</text>
        <dbReference type="Rhea" id="RHEA:74075"/>
        <dbReference type="ChEBI" id="CHEBI:15378"/>
        <dbReference type="ChEBI" id="CHEBI:18067"/>
        <dbReference type="ChEBI" id="CHEBI:28433"/>
        <dbReference type="ChEBI" id="CHEBI:57540"/>
        <dbReference type="ChEBI" id="CHEBI:57945"/>
    </reaction>
    <physiologicalReaction direction="left-to-right" evidence="11">
        <dbReference type="Rhea" id="RHEA:74076"/>
    </physiologicalReaction>
</comment>
<dbReference type="PANTHER" id="PTHR43735:SF3">
    <property type="entry name" value="FERROPTOSIS SUPPRESSOR PROTEIN 1"/>
    <property type="match status" value="1"/>
</dbReference>
<evidence type="ECO:0000256" key="5">
    <source>
        <dbReference type="ARBA" id="ARBA00037027"/>
    </source>
</evidence>
<evidence type="ECO:0000256" key="10">
    <source>
        <dbReference type="ARBA" id="ARBA00049236"/>
    </source>
</evidence>
<comment type="catalytic activity">
    <reaction evidence="9">
        <text>menadione + NADH + H(+) = menadiol + NAD(+)</text>
        <dbReference type="Rhea" id="RHEA:69695"/>
        <dbReference type="ChEBI" id="CHEBI:6746"/>
        <dbReference type="ChEBI" id="CHEBI:15378"/>
        <dbReference type="ChEBI" id="CHEBI:28869"/>
        <dbReference type="ChEBI" id="CHEBI:57540"/>
        <dbReference type="ChEBI" id="CHEBI:57945"/>
    </reaction>
    <physiologicalReaction direction="left-to-right" evidence="9">
        <dbReference type="Rhea" id="RHEA:69696"/>
    </physiologicalReaction>
</comment>
<comment type="similarity">
    <text evidence="1">Belongs to the FAD-dependent oxidoreductase family.</text>
</comment>
<evidence type="ECO:0000256" key="1">
    <source>
        <dbReference type="ARBA" id="ARBA00006442"/>
    </source>
</evidence>
<keyword evidence="15" id="KW-1185">Reference proteome</keyword>
<evidence type="ECO:0000256" key="8">
    <source>
        <dbReference type="ARBA" id="ARBA00042318"/>
    </source>
</evidence>